<dbReference type="Pfam" id="PF07715">
    <property type="entry name" value="Plug"/>
    <property type="match status" value="1"/>
</dbReference>
<feature type="domain" description="TonB-dependent receptor-like beta-barrel" evidence="11">
    <location>
        <begin position="583"/>
        <end position="987"/>
    </location>
</feature>
<dbReference type="InterPro" id="IPR036942">
    <property type="entry name" value="Beta-barrel_TonB_sf"/>
</dbReference>
<dbReference type="Gene3D" id="2.60.40.1120">
    <property type="entry name" value="Carboxypeptidase-like, regulatory domain"/>
    <property type="match status" value="1"/>
</dbReference>
<evidence type="ECO:0000259" key="12">
    <source>
        <dbReference type="Pfam" id="PF07715"/>
    </source>
</evidence>
<protein>
    <submittedName>
        <fullName evidence="13">TonB-linked SusC/RagA family outer membrane protein</fullName>
    </submittedName>
</protein>
<feature type="signal peptide" evidence="10">
    <location>
        <begin position="1"/>
        <end position="20"/>
    </location>
</feature>
<evidence type="ECO:0000256" key="4">
    <source>
        <dbReference type="ARBA" id="ARBA00022692"/>
    </source>
</evidence>
<dbReference type="Pfam" id="PF13715">
    <property type="entry name" value="CarbopepD_reg_2"/>
    <property type="match status" value="1"/>
</dbReference>
<feature type="domain" description="TonB-dependent receptor plug" evidence="12">
    <location>
        <begin position="217"/>
        <end position="326"/>
    </location>
</feature>
<evidence type="ECO:0000256" key="7">
    <source>
        <dbReference type="ARBA" id="ARBA00023237"/>
    </source>
</evidence>
<comment type="caution">
    <text evidence="13">The sequence shown here is derived from an EMBL/GenBank/DDBJ whole genome shotgun (WGS) entry which is preliminary data.</text>
</comment>
<dbReference type="InterPro" id="IPR023996">
    <property type="entry name" value="TonB-dep_OMP_SusC/RagA"/>
</dbReference>
<dbReference type="Gene3D" id="2.40.170.20">
    <property type="entry name" value="TonB-dependent receptor, beta-barrel domain"/>
    <property type="match status" value="1"/>
</dbReference>
<keyword evidence="4 8" id="KW-0812">Transmembrane</keyword>
<accession>A0A7W9DYK5</accession>
<dbReference type="EMBL" id="JACHCE010000003">
    <property type="protein sequence ID" value="MBB5636322.1"/>
    <property type="molecule type" value="Genomic_DNA"/>
</dbReference>
<evidence type="ECO:0000256" key="6">
    <source>
        <dbReference type="ARBA" id="ARBA00023136"/>
    </source>
</evidence>
<dbReference type="NCBIfam" id="TIGR04057">
    <property type="entry name" value="SusC_RagA_signa"/>
    <property type="match status" value="1"/>
</dbReference>
<dbReference type="InterPro" id="IPR039426">
    <property type="entry name" value="TonB-dep_rcpt-like"/>
</dbReference>
<dbReference type="InterPro" id="IPR008969">
    <property type="entry name" value="CarboxyPept-like_regulatory"/>
</dbReference>
<keyword evidence="7 8" id="KW-0998">Cell outer membrane</keyword>
<gene>
    <name evidence="13" type="ORF">HDE68_002223</name>
</gene>
<dbReference type="SUPFAM" id="SSF56935">
    <property type="entry name" value="Porins"/>
    <property type="match status" value="1"/>
</dbReference>
<keyword evidence="10" id="KW-0732">Signal</keyword>
<dbReference type="InterPro" id="IPR037066">
    <property type="entry name" value="Plug_dom_sf"/>
</dbReference>
<proteinExistence type="inferred from homology"/>
<evidence type="ECO:0000256" key="9">
    <source>
        <dbReference type="RuleBase" id="RU003357"/>
    </source>
</evidence>
<dbReference type="PROSITE" id="PS52016">
    <property type="entry name" value="TONB_DEPENDENT_REC_3"/>
    <property type="match status" value="1"/>
</dbReference>
<organism evidence="13 14">
    <name type="scientific">Pedobacter cryoconitis</name>
    <dbReference type="NCBI Taxonomy" id="188932"/>
    <lineage>
        <taxon>Bacteria</taxon>
        <taxon>Pseudomonadati</taxon>
        <taxon>Bacteroidota</taxon>
        <taxon>Sphingobacteriia</taxon>
        <taxon>Sphingobacteriales</taxon>
        <taxon>Sphingobacteriaceae</taxon>
        <taxon>Pedobacter</taxon>
    </lineage>
</organism>
<dbReference type="RefSeq" id="WP_183881787.1">
    <property type="nucleotide sequence ID" value="NZ_JACHCE010000003.1"/>
</dbReference>
<evidence type="ECO:0000313" key="14">
    <source>
        <dbReference type="Proteomes" id="UP000537204"/>
    </source>
</evidence>
<dbReference type="InterPro" id="IPR012910">
    <property type="entry name" value="Plug_dom"/>
</dbReference>
<reference evidence="13 14" key="1">
    <citation type="submission" date="2020-08" db="EMBL/GenBank/DDBJ databases">
        <title>Genomic Encyclopedia of Type Strains, Phase IV (KMG-V): Genome sequencing to study the core and pangenomes of soil and plant-associated prokaryotes.</title>
        <authorList>
            <person name="Whitman W."/>
        </authorList>
    </citation>
    <scope>NUCLEOTIDE SEQUENCE [LARGE SCALE GENOMIC DNA]</scope>
    <source>
        <strain evidence="13 14">S3M1</strain>
    </source>
</reference>
<evidence type="ECO:0000313" key="13">
    <source>
        <dbReference type="EMBL" id="MBB5636322.1"/>
    </source>
</evidence>
<dbReference type="GO" id="GO:0009279">
    <property type="term" value="C:cell outer membrane"/>
    <property type="evidence" value="ECO:0007669"/>
    <property type="project" value="UniProtKB-SubCell"/>
</dbReference>
<evidence type="ECO:0000256" key="8">
    <source>
        <dbReference type="PROSITE-ProRule" id="PRU01360"/>
    </source>
</evidence>
<dbReference type="InterPro" id="IPR000531">
    <property type="entry name" value="Beta-barrel_TonB"/>
</dbReference>
<evidence type="ECO:0000256" key="2">
    <source>
        <dbReference type="ARBA" id="ARBA00022448"/>
    </source>
</evidence>
<sequence>MKVTLSQLAIVLALSGASYAENSKAQDVVLDRSINISVKNRSLETVLKKVTSITSVKFIYSKDFVNTDALVSVDAKNQPLRNLLNDLLNKYNIHYEIINGDILLEVQPAQSPANGKQNDSNQQQLISGTVTSNNGESLPGVSVFVKGTKSGTYTDGSGKYVIKAPDANSVLVFEYLGYVHKEVPVAGRTLVNVILTEDSHQLGEVVVTALGIKRSAKELGYATQQVNSKDLTQSRPTNLAAGLSGKVAGLQIVQTNNQIDAGDQIRVVLRGNRSFQGSNQALLVLDGVVVPLSYLNSINPNDVDNVNILKGANAAALYGSEASNGVMIVTTKHGVKDQTQITYTNTTQLNQLAYFPKMQTQFGGGSGQDVYGFPQYTPIENQNFGDRFDGSLRPLGRTLPDGSIQMTPYSNLSDEKKKFFQTGIDEQNDLSYSTGNDKGSTYINIQRVNSKGYVPGDFANRTAARFNGTRIYNKLKIDYTLNYTQKNYDKSYSQIYNNIINTPANIPLTQYKDINSLYGSLDNYFNDYGLNPYFYLQQQRNNERRDDLLGNLSLSYDVAPWLNLTARGGITTYTKNGKYIKKAVSYSDFAHDSGKAIANPQNSPATESDYSSFNSRMEGNFMATFKKKVSDFNFTLIAGAQTIQKSIRDINVGTDFLVIPDFYNVGYRAGDANVSETSRKDRQLAAFGDLTVGYKDYLFLHASGRNDWDSRLDAKNRSFFYPSADLSFVFTDAFKSLKENKILSYGKIRGGIAKVYAVQFDPYSLEATFDVGSGFPYGSTAGYSVGGTVYAPDLKPEQTVSSEIGLELGFFNNRITMETSAYWETTKDQEILKGINISGATGFTNAVINTGSGKNKGLELSLKGSPFVSQNGRGVTWNIGVNYSYNTNKAVELYQGLPNLSIGNNNYIVKDQPYPVLMGTGFAKDPQGRTIVNAGTGFPVLSPTNILFGQTTPKNILGISSSLSYHNFTLSGTAEYRSGSVVYSGAGSTMDFSGISYGSATNGRERFVYPNSVIETSPGVYVPNTNITTRTGGIDYWAGSTTRYDVLQNYVTSAAFWKIRELSIGYEIPAKVLEHTKFIKRANFALVGRNLFMFRPKSNMYSDPEYNATTDNAQGSNNLNQTPPTRIYGFTATITL</sequence>
<dbReference type="AlphaFoldDB" id="A0A7W9DYK5"/>
<evidence type="ECO:0000256" key="10">
    <source>
        <dbReference type="SAM" id="SignalP"/>
    </source>
</evidence>
<keyword evidence="6 8" id="KW-0472">Membrane</keyword>
<dbReference type="Pfam" id="PF00593">
    <property type="entry name" value="TonB_dep_Rec_b-barrel"/>
    <property type="match status" value="1"/>
</dbReference>
<evidence type="ECO:0000256" key="1">
    <source>
        <dbReference type="ARBA" id="ARBA00004571"/>
    </source>
</evidence>
<comment type="subcellular location">
    <subcellularLocation>
        <location evidence="1 8">Cell outer membrane</location>
        <topology evidence="1 8">Multi-pass membrane protein</topology>
    </subcellularLocation>
</comment>
<evidence type="ECO:0000256" key="5">
    <source>
        <dbReference type="ARBA" id="ARBA00023077"/>
    </source>
</evidence>
<keyword evidence="5 9" id="KW-0798">TonB box</keyword>
<evidence type="ECO:0000256" key="3">
    <source>
        <dbReference type="ARBA" id="ARBA00022452"/>
    </source>
</evidence>
<keyword evidence="3 8" id="KW-1134">Transmembrane beta strand</keyword>
<dbReference type="Proteomes" id="UP000537204">
    <property type="component" value="Unassembled WGS sequence"/>
</dbReference>
<dbReference type="Gene3D" id="2.170.130.10">
    <property type="entry name" value="TonB-dependent receptor, plug domain"/>
    <property type="match status" value="1"/>
</dbReference>
<dbReference type="SUPFAM" id="SSF49464">
    <property type="entry name" value="Carboxypeptidase regulatory domain-like"/>
    <property type="match status" value="1"/>
</dbReference>
<comment type="similarity">
    <text evidence="8 9">Belongs to the TonB-dependent receptor family.</text>
</comment>
<keyword evidence="2 8" id="KW-0813">Transport</keyword>
<dbReference type="NCBIfam" id="TIGR04056">
    <property type="entry name" value="OMP_RagA_SusC"/>
    <property type="match status" value="1"/>
</dbReference>
<dbReference type="InterPro" id="IPR023997">
    <property type="entry name" value="TonB-dep_OMP_SusC/RagA_CS"/>
</dbReference>
<name>A0A7W9DYK5_9SPHI</name>
<evidence type="ECO:0000259" key="11">
    <source>
        <dbReference type="Pfam" id="PF00593"/>
    </source>
</evidence>
<feature type="chain" id="PRO_5031547141" evidence="10">
    <location>
        <begin position="21"/>
        <end position="1136"/>
    </location>
</feature>